<dbReference type="InterPro" id="IPR049278">
    <property type="entry name" value="MS_channel_C"/>
</dbReference>
<evidence type="ECO:0000256" key="7">
    <source>
        <dbReference type="SAM" id="Coils"/>
    </source>
</evidence>
<dbReference type="InterPro" id="IPR011066">
    <property type="entry name" value="MscS_channel_C_sf"/>
</dbReference>
<evidence type="ECO:0000259" key="10">
    <source>
        <dbReference type="Pfam" id="PF00924"/>
    </source>
</evidence>
<sequence length="601" mass="68337">MRLLFFLFFAFTLFAADINQTLIQGDSKLYRQLLHQISKQKQTNEDTSLQKALLKKLIDLEKSSTKIEPPKLSPPKKEDDLLELIDTYIDVAKQKQVLIQTIDTLDDKLDVLRSQIAGLENNATNLNDLELQYAFYVKEKALAQKKVDMLAKVQENIKNLLISGIKSIPVQKSDSAKALAAIEDDLQKIRKKIQAYNIELERRVLLGKDTSYLQKQIDFLQKKERQSIEKKLGILFQEFLFALQTNRSKDVFSIKKEIVNLTKKYYSSDLTDAINELLSTLATSILGKAQTLKGATFEEIKTLLKTIWKKANEPLFTINGIPISSFKLFLALLIFILGIFIGTLYKSYVKNISYRSKNFTQSTATLLANLGYYLLVIIAFFLALNTLGIDLSSLAIVAGALSVGIGFGLQNIVSNFVSGIILMFERSIKIGDYLEIDGELRGHVSDIRMRSTTITTNDNIDVIVPNQDLIQNKVINWTMNDRIRRFRIPFGVAYGTDVHKVIKVVREAVEKSGFTDIYNTPKRHTRVIMTGMGDSSVDFELLVWVKGEEILYPKRTTSRFLILIYDALYEHGIEIPFPQRDIHIRKGDAPIEVVLKKEENS</sequence>
<dbReference type="GO" id="GO:0008381">
    <property type="term" value="F:mechanosensitive monoatomic ion channel activity"/>
    <property type="evidence" value="ECO:0007669"/>
    <property type="project" value="UniProtKB-ARBA"/>
</dbReference>
<feature type="domain" description="Mechanosensitive ion channel MscS" evidence="10">
    <location>
        <begin position="411"/>
        <end position="478"/>
    </location>
</feature>
<feature type="transmembrane region" description="Helical" evidence="8">
    <location>
        <begin position="326"/>
        <end position="345"/>
    </location>
</feature>
<dbReference type="InterPro" id="IPR052702">
    <property type="entry name" value="MscS-like_channel"/>
</dbReference>
<dbReference type="SUPFAM" id="SSF82861">
    <property type="entry name" value="Mechanosensitive channel protein MscS (YggB), transmembrane region"/>
    <property type="match status" value="1"/>
</dbReference>
<dbReference type="RefSeq" id="WP_084275980.1">
    <property type="nucleotide sequence ID" value="NZ_AP026671.1"/>
</dbReference>
<feature type="domain" description="Mechanosensitive ion channel MscS C-terminal" evidence="11">
    <location>
        <begin position="487"/>
        <end position="575"/>
    </location>
</feature>
<keyword evidence="6 8" id="KW-0472">Membrane</keyword>
<evidence type="ECO:0000256" key="9">
    <source>
        <dbReference type="SAM" id="SignalP"/>
    </source>
</evidence>
<dbReference type="InterPro" id="IPR011014">
    <property type="entry name" value="MscS_channel_TM-2"/>
</dbReference>
<dbReference type="STRING" id="1069081.SAMN05660197_1579"/>
<comment type="similarity">
    <text evidence="2">Belongs to the MscS (TC 1.A.23) family.</text>
</comment>
<dbReference type="Pfam" id="PF00924">
    <property type="entry name" value="MS_channel_2nd"/>
    <property type="match status" value="1"/>
</dbReference>
<keyword evidence="4 8" id="KW-0812">Transmembrane</keyword>
<organism evidence="13 14">
    <name type="scientific">Nitratiruptor tergarcus DSM 16512</name>
    <dbReference type="NCBI Taxonomy" id="1069081"/>
    <lineage>
        <taxon>Bacteria</taxon>
        <taxon>Pseudomonadati</taxon>
        <taxon>Campylobacterota</taxon>
        <taxon>Epsilonproteobacteria</taxon>
        <taxon>Nautiliales</taxon>
        <taxon>Nitratiruptoraceae</taxon>
        <taxon>Nitratiruptor</taxon>
    </lineage>
</organism>
<protein>
    <submittedName>
        <fullName evidence="13">Small-conductance mechanosensitive channel</fullName>
    </submittedName>
</protein>
<dbReference type="Pfam" id="PF21088">
    <property type="entry name" value="MS_channel_1st"/>
    <property type="match status" value="1"/>
</dbReference>
<dbReference type="Gene3D" id="1.10.287.1260">
    <property type="match status" value="1"/>
</dbReference>
<dbReference type="Proteomes" id="UP000192602">
    <property type="component" value="Unassembled WGS sequence"/>
</dbReference>
<dbReference type="AlphaFoldDB" id="A0A1W1WTZ9"/>
<dbReference type="PANTHER" id="PTHR30347">
    <property type="entry name" value="POTASSIUM CHANNEL RELATED"/>
    <property type="match status" value="1"/>
</dbReference>
<evidence type="ECO:0000256" key="1">
    <source>
        <dbReference type="ARBA" id="ARBA00004651"/>
    </source>
</evidence>
<reference evidence="14" key="1">
    <citation type="submission" date="2017-04" db="EMBL/GenBank/DDBJ databases">
        <authorList>
            <person name="Varghese N."/>
            <person name="Submissions S."/>
        </authorList>
    </citation>
    <scope>NUCLEOTIDE SEQUENCE [LARGE SCALE GENOMIC DNA]</scope>
    <source>
        <strain evidence="14">DSM 16512</strain>
    </source>
</reference>
<feature type="signal peptide" evidence="9">
    <location>
        <begin position="1"/>
        <end position="15"/>
    </location>
</feature>
<feature type="chain" id="PRO_5013071488" evidence="9">
    <location>
        <begin position="16"/>
        <end position="601"/>
    </location>
</feature>
<dbReference type="PANTHER" id="PTHR30347:SF1">
    <property type="entry name" value="MECHANOSENSITIVE CHANNEL MSCK"/>
    <property type="match status" value="1"/>
</dbReference>
<dbReference type="InterPro" id="IPR049142">
    <property type="entry name" value="MS_channel_1st"/>
</dbReference>
<keyword evidence="5 8" id="KW-1133">Transmembrane helix</keyword>
<evidence type="ECO:0000313" key="14">
    <source>
        <dbReference type="Proteomes" id="UP000192602"/>
    </source>
</evidence>
<evidence type="ECO:0000256" key="5">
    <source>
        <dbReference type="ARBA" id="ARBA00022989"/>
    </source>
</evidence>
<dbReference type="InterPro" id="IPR023408">
    <property type="entry name" value="MscS_beta-dom_sf"/>
</dbReference>
<keyword evidence="9" id="KW-0732">Signal</keyword>
<evidence type="ECO:0000259" key="11">
    <source>
        <dbReference type="Pfam" id="PF21082"/>
    </source>
</evidence>
<dbReference type="OrthoDB" id="9799209at2"/>
<feature type="domain" description="Mechanosensitive ion channel transmembrane helices 2/3" evidence="12">
    <location>
        <begin position="372"/>
        <end position="410"/>
    </location>
</feature>
<dbReference type="SUPFAM" id="SSF82689">
    <property type="entry name" value="Mechanosensitive channel protein MscS (YggB), C-terminal domain"/>
    <property type="match status" value="1"/>
</dbReference>
<dbReference type="SUPFAM" id="SSF50182">
    <property type="entry name" value="Sm-like ribonucleoproteins"/>
    <property type="match status" value="1"/>
</dbReference>
<feature type="transmembrane region" description="Helical" evidence="8">
    <location>
        <begin position="366"/>
        <end position="384"/>
    </location>
</feature>
<dbReference type="Gene3D" id="2.30.30.60">
    <property type="match status" value="1"/>
</dbReference>
<keyword evidence="3" id="KW-1003">Cell membrane</keyword>
<feature type="coiled-coil region" evidence="7">
    <location>
        <begin position="102"/>
        <end position="146"/>
    </location>
</feature>
<gene>
    <name evidence="13" type="ORF">SAMN05660197_1579</name>
</gene>
<feature type="transmembrane region" description="Helical" evidence="8">
    <location>
        <begin position="396"/>
        <end position="424"/>
    </location>
</feature>
<dbReference type="InterPro" id="IPR010920">
    <property type="entry name" value="LSM_dom_sf"/>
</dbReference>
<evidence type="ECO:0000256" key="8">
    <source>
        <dbReference type="SAM" id="Phobius"/>
    </source>
</evidence>
<comment type="subcellular location">
    <subcellularLocation>
        <location evidence="1">Cell membrane</location>
        <topology evidence="1">Multi-pass membrane protein</topology>
    </subcellularLocation>
</comment>
<dbReference type="Gene3D" id="3.30.70.100">
    <property type="match status" value="1"/>
</dbReference>
<dbReference type="Pfam" id="PF21082">
    <property type="entry name" value="MS_channel_3rd"/>
    <property type="match status" value="1"/>
</dbReference>
<dbReference type="InterPro" id="IPR006685">
    <property type="entry name" value="MscS_channel_2nd"/>
</dbReference>
<evidence type="ECO:0000256" key="2">
    <source>
        <dbReference type="ARBA" id="ARBA00008017"/>
    </source>
</evidence>
<evidence type="ECO:0000256" key="6">
    <source>
        <dbReference type="ARBA" id="ARBA00023136"/>
    </source>
</evidence>
<evidence type="ECO:0000259" key="12">
    <source>
        <dbReference type="Pfam" id="PF21088"/>
    </source>
</evidence>
<keyword evidence="14" id="KW-1185">Reference proteome</keyword>
<evidence type="ECO:0000256" key="4">
    <source>
        <dbReference type="ARBA" id="ARBA00022692"/>
    </source>
</evidence>
<dbReference type="GO" id="GO:0005886">
    <property type="term" value="C:plasma membrane"/>
    <property type="evidence" value="ECO:0007669"/>
    <property type="project" value="UniProtKB-SubCell"/>
</dbReference>
<proteinExistence type="inferred from homology"/>
<evidence type="ECO:0000256" key="3">
    <source>
        <dbReference type="ARBA" id="ARBA00022475"/>
    </source>
</evidence>
<dbReference type="EMBL" id="FWWZ01000001">
    <property type="protein sequence ID" value="SMC09757.1"/>
    <property type="molecule type" value="Genomic_DNA"/>
</dbReference>
<name>A0A1W1WTZ9_9BACT</name>
<keyword evidence="7" id="KW-0175">Coiled coil</keyword>
<accession>A0A1W1WTZ9</accession>
<evidence type="ECO:0000313" key="13">
    <source>
        <dbReference type="EMBL" id="SMC09757.1"/>
    </source>
</evidence>